<evidence type="ECO:0000313" key="7">
    <source>
        <dbReference type="EMBL" id="KAE9001854.1"/>
    </source>
</evidence>
<evidence type="ECO:0000313" key="6">
    <source>
        <dbReference type="EMBL" id="KAE8997890.1"/>
    </source>
</evidence>
<organism evidence="7 9">
    <name type="scientific">Phytophthora rubi</name>
    <dbReference type="NCBI Taxonomy" id="129364"/>
    <lineage>
        <taxon>Eukaryota</taxon>
        <taxon>Sar</taxon>
        <taxon>Stramenopiles</taxon>
        <taxon>Oomycota</taxon>
        <taxon>Peronosporomycetes</taxon>
        <taxon>Peronosporales</taxon>
        <taxon>Peronosporaceae</taxon>
        <taxon>Phytophthora</taxon>
    </lineage>
</organism>
<dbReference type="EMBL" id="QXFT01001716">
    <property type="protein sequence ID" value="KAE9311963.1"/>
    <property type="molecule type" value="Genomic_DNA"/>
</dbReference>
<feature type="domain" description="RWP-RK" evidence="5">
    <location>
        <begin position="10"/>
        <end position="94"/>
    </location>
</feature>
<evidence type="ECO:0000256" key="1">
    <source>
        <dbReference type="ARBA" id="ARBA00023015"/>
    </source>
</evidence>
<dbReference type="InterPro" id="IPR003035">
    <property type="entry name" value="RWP-RK_dom"/>
</dbReference>
<dbReference type="Pfam" id="PF02042">
    <property type="entry name" value="RWP-RK"/>
    <property type="match status" value="1"/>
</dbReference>
<proteinExistence type="predicted"/>
<dbReference type="GO" id="GO:0003677">
    <property type="term" value="F:DNA binding"/>
    <property type="evidence" value="ECO:0007669"/>
    <property type="project" value="UniProtKB-KW"/>
</dbReference>
<accession>A0A6A3KCT4</accession>
<sequence>MCVVPPIAKVPTNIFLPEKTGRRKFDFPIETLQAYSHLPQHEAARELGVSAITLKRNCQRHKYRWPYQTIKARARRAARLEAQRLQNKTFLDVQMTPPSSPSTLAPELLLHLRNGNQKTFNPSPTYPYPTLVSNAPSLLLQSLSLLLVQHRLQSRL</sequence>
<keyword evidence="10" id="KW-1185">Reference proteome</keyword>
<keyword evidence="1" id="KW-0805">Transcription regulation</keyword>
<evidence type="ECO:0000256" key="4">
    <source>
        <dbReference type="ARBA" id="ARBA00023242"/>
    </source>
</evidence>
<evidence type="ECO:0000313" key="10">
    <source>
        <dbReference type="Proteomes" id="UP000434957"/>
    </source>
</evidence>
<evidence type="ECO:0000256" key="3">
    <source>
        <dbReference type="ARBA" id="ARBA00023163"/>
    </source>
</evidence>
<keyword evidence="4" id="KW-0539">Nucleus</keyword>
<dbReference type="EMBL" id="QXFV01001618">
    <property type="protein sequence ID" value="KAE9001854.1"/>
    <property type="molecule type" value="Genomic_DNA"/>
</dbReference>
<dbReference type="AlphaFoldDB" id="A0A6A3KCT4"/>
<comment type="caution">
    <text evidence="7">The sequence shown here is derived from an EMBL/GenBank/DDBJ whole genome shotgun (WGS) entry which is preliminary data.</text>
</comment>
<evidence type="ECO:0000259" key="5">
    <source>
        <dbReference type="PROSITE" id="PS51519"/>
    </source>
</evidence>
<dbReference type="Proteomes" id="UP000435112">
    <property type="component" value="Unassembled WGS sequence"/>
</dbReference>
<keyword evidence="3" id="KW-0804">Transcription</keyword>
<protein>
    <recommendedName>
        <fullName evidence="5">RWP-RK domain-containing protein</fullName>
    </recommendedName>
</protein>
<reference evidence="9 11" key="1">
    <citation type="submission" date="2018-09" db="EMBL/GenBank/DDBJ databases">
        <title>Genomic investigation of the strawberry pathogen Phytophthora fragariae indicates pathogenicity is determined by transcriptional variation in three key races.</title>
        <authorList>
            <person name="Adams T.M."/>
            <person name="Armitage A.D."/>
            <person name="Sobczyk M.K."/>
            <person name="Bates H.J."/>
            <person name="Dunwell J.M."/>
            <person name="Nellist C.F."/>
            <person name="Harrison R.J."/>
        </authorList>
    </citation>
    <scope>NUCLEOTIDE SEQUENCE [LARGE SCALE GENOMIC DNA]</scope>
    <source>
        <strain evidence="7 9">SCRP249</strain>
        <strain evidence="6 11">SCRP324</strain>
        <strain evidence="8 10">SCRP333</strain>
    </source>
</reference>
<dbReference type="EMBL" id="QXFU01001660">
    <property type="protein sequence ID" value="KAE8997890.1"/>
    <property type="molecule type" value="Genomic_DNA"/>
</dbReference>
<evidence type="ECO:0000313" key="8">
    <source>
        <dbReference type="EMBL" id="KAE9311963.1"/>
    </source>
</evidence>
<evidence type="ECO:0000313" key="11">
    <source>
        <dbReference type="Proteomes" id="UP000435112"/>
    </source>
</evidence>
<dbReference type="OrthoDB" id="166779at2759"/>
<evidence type="ECO:0000256" key="2">
    <source>
        <dbReference type="ARBA" id="ARBA00023125"/>
    </source>
</evidence>
<gene>
    <name evidence="7" type="ORF">PR001_g18410</name>
    <name evidence="6" type="ORF">PR002_g18905</name>
    <name evidence="8" type="ORF">PR003_g19883</name>
</gene>
<keyword evidence="2" id="KW-0238">DNA-binding</keyword>
<dbReference type="Proteomes" id="UP000429607">
    <property type="component" value="Unassembled WGS sequence"/>
</dbReference>
<name>A0A6A3KCT4_9STRA</name>
<dbReference type="PROSITE" id="PS51519">
    <property type="entry name" value="RWP_RK"/>
    <property type="match status" value="1"/>
</dbReference>
<dbReference type="Proteomes" id="UP000434957">
    <property type="component" value="Unassembled WGS sequence"/>
</dbReference>
<evidence type="ECO:0000313" key="9">
    <source>
        <dbReference type="Proteomes" id="UP000429607"/>
    </source>
</evidence>